<dbReference type="OrthoDB" id="9813458at2"/>
<comment type="caution">
    <text evidence="10">The sequence shown here is derived from an EMBL/GenBank/DDBJ whole genome shotgun (WGS) entry which is preliminary data.</text>
</comment>
<dbReference type="Gene3D" id="1.20.1600.10">
    <property type="entry name" value="Outer membrane efflux proteins (OEP)"/>
    <property type="match status" value="1"/>
</dbReference>
<accession>A0A4R6MDI9</accession>
<reference evidence="10 11" key="1">
    <citation type="submission" date="2019-03" db="EMBL/GenBank/DDBJ databases">
        <title>Genomic Encyclopedia of Type Strains, Phase III (KMG-III): the genomes of soil and plant-associated and newly described type strains.</title>
        <authorList>
            <person name="Whitman W."/>
        </authorList>
    </citation>
    <scope>NUCLEOTIDE SEQUENCE [LARGE SCALE GENOMIC DNA]</scope>
    <source>
        <strain evidence="10 11">CECT 7378</strain>
    </source>
</reference>
<feature type="coiled-coil region" evidence="8">
    <location>
        <begin position="105"/>
        <end position="164"/>
    </location>
</feature>
<dbReference type="SUPFAM" id="SSF56954">
    <property type="entry name" value="Outer membrane efflux proteins (OEP)"/>
    <property type="match status" value="1"/>
</dbReference>
<dbReference type="EMBL" id="SNXC01000009">
    <property type="protein sequence ID" value="TDO99633.1"/>
    <property type="molecule type" value="Genomic_DNA"/>
</dbReference>
<protein>
    <submittedName>
        <fullName evidence="10">Outer membrane protein</fullName>
    </submittedName>
</protein>
<evidence type="ECO:0000256" key="4">
    <source>
        <dbReference type="ARBA" id="ARBA00022452"/>
    </source>
</evidence>
<keyword evidence="9" id="KW-0732">Signal</keyword>
<feature type="chain" id="PRO_5020241240" evidence="9">
    <location>
        <begin position="22"/>
        <end position="438"/>
    </location>
</feature>
<evidence type="ECO:0000256" key="2">
    <source>
        <dbReference type="ARBA" id="ARBA00007613"/>
    </source>
</evidence>
<dbReference type="GO" id="GO:0009279">
    <property type="term" value="C:cell outer membrane"/>
    <property type="evidence" value="ECO:0007669"/>
    <property type="project" value="UniProtKB-SubCell"/>
</dbReference>
<dbReference type="GO" id="GO:1990281">
    <property type="term" value="C:efflux pump complex"/>
    <property type="evidence" value="ECO:0007669"/>
    <property type="project" value="TreeGrafter"/>
</dbReference>
<evidence type="ECO:0000256" key="6">
    <source>
        <dbReference type="ARBA" id="ARBA00023136"/>
    </source>
</evidence>
<keyword evidence="6" id="KW-0472">Membrane</keyword>
<dbReference type="InterPro" id="IPR010130">
    <property type="entry name" value="T1SS_OMP_TolC"/>
</dbReference>
<comment type="subcellular location">
    <subcellularLocation>
        <location evidence="1">Cell outer membrane</location>
    </subcellularLocation>
</comment>
<feature type="signal peptide" evidence="9">
    <location>
        <begin position="1"/>
        <end position="21"/>
    </location>
</feature>
<name>A0A4R6MDI9_9GAMM</name>
<gene>
    <name evidence="10" type="ORF">DFP79_0620</name>
</gene>
<dbReference type="AlphaFoldDB" id="A0A4R6MDI9"/>
<comment type="similarity">
    <text evidence="2">Belongs to the outer membrane factor (OMF) (TC 1.B.17) family.</text>
</comment>
<proteinExistence type="inferred from homology"/>
<evidence type="ECO:0000256" key="5">
    <source>
        <dbReference type="ARBA" id="ARBA00022692"/>
    </source>
</evidence>
<keyword evidence="11" id="KW-1185">Reference proteome</keyword>
<evidence type="ECO:0000313" key="10">
    <source>
        <dbReference type="EMBL" id="TDO99633.1"/>
    </source>
</evidence>
<dbReference type="GO" id="GO:0015288">
    <property type="term" value="F:porin activity"/>
    <property type="evidence" value="ECO:0007669"/>
    <property type="project" value="TreeGrafter"/>
</dbReference>
<dbReference type="NCBIfam" id="TIGR01844">
    <property type="entry name" value="type_I_sec_TolC"/>
    <property type="match status" value="1"/>
</dbReference>
<keyword evidence="7" id="KW-0998">Cell outer membrane</keyword>
<dbReference type="PANTHER" id="PTHR30026">
    <property type="entry name" value="OUTER MEMBRANE PROTEIN TOLC"/>
    <property type="match status" value="1"/>
</dbReference>
<dbReference type="GO" id="GO:0015562">
    <property type="term" value="F:efflux transmembrane transporter activity"/>
    <property type="evidence" value="ECO:0007669"/>
    <property type="project" value="InterPro"/>
</dbReference>
<evidence type="ECO:0000256" key="1">
    <source>
        <dbReference type="ARBA" id="ARBA00004442"/>
    </source>
</evidence>
<evidence type="ECO:0000256" key="8">
    <source>
        <dbReference type="SAM" id="Coils"/>
    </source>
</evidence>
<dbReference type="PANTHER" id="PTHR30026:SF20">
    <property type="entry name" value="OUTER MEMBRANE PROTEIN TOLC"/>
    <property type="match status" value="1"/>
</dbReference>
<keyword evidence="4" id="KW-1134">Transmembrane beta strand</keyword>
<keyword evidence="8" id="KW-0175">Coiled coil</keyword>
<dbReference type="Pfam" id="PF02321">
    <property type="entry name" value="OEP"/>
    <property type="match status" value="2"/>
</dbReference>
<dbReference type="Proteomes" id="UP000294656">
    <property type="component" value="Unassembled WGS sequence"/>
</dbReference>
<dbReference type="PROSITE" id="PS51257">
    <property type="entry name" value="PROKAR_LIPOPROTEIN"/>
    <property type="match status" value="1"/>
</dbReference>
<sequence>MKKHIISALVTAAACSAPLHAETLFEVYQLAKAHDPSLRSAAATYRSEQESVTSTKGGLYPSLTFSGSLGYAHTDAPSSEFDTTSNSLAVNLSYPIYSPALNYAVDAVEIQLDSAGVDLEDAEEELALNTLKEYFKLLIAKATLETVEAQVTSTASQLERVQKQYDVGLVSITDLQDAKAEYDSIRVTELSAKSDVVLAQETLQQRTGKTLSDIPVLSEQYPIKVDPSITADSMIKKAKQSNKSLRSLELAVNAAEKNVDIQKSNGRVPTFAITGSLSRTDESYDGITSTSDGVTNNAQVALGVTIPLYSGGSMSAKVRQATASAEAAYETKASILQTIELSIRGAVLGLQTTAAQVEAQRQLIVSRKSALEATQAGYDVGTRNLVELLSAQSNLYSAQSTYETLRYNFVIQQVELYELTGELTLDKINELNSWLVKS</sequence>
<dbReference type="InterPro" id="IPR003423">
    <property type="entry name" value="OMP_efflux"/>
</dbReference>
<dbReference type="RefSeq" id="WP_133502478.1">
    <property type="nucleotide sequence ID" value="NZ_SNXC01000009.1"/>
</dbReference>
<evidence type="ECO:0000256" key="3">
    <source>
        <dbReference type="ARBA" id="ARBA00022448"/>
    </source>
</evidence>
<feature type="coiled-coil region" evidence="8">
    <location>
        <begin position="238"/>
        <end position="265"/>
    </location>
</feature>
<organism evidence="10 11">
    <name type="scientific">Marinomonas balearica</name>
    <dbReference type="NCBI Taxonomy" id="491947"/>
    <lineage>
        <taxon>Bacteria</taxon>
        <taxon>Pseudomonadati</taxon>
        <taxon>Pseudomonadota</taxon>
        <taxon>Gammaproteobacteria</taxon>
        <taxon>Oceanospirillales</taxon>
        <taxon>Oceanospirillaceae</taxon>
        <taxon>Marinomonas</taxon>
    </lineage>
</organism>
<evidence type="ECO:0000256" key="9">
    <source>
        <dbReference type="SAM" id="SignalP"/>
    </source>
</evidence>
<evidence type="ECO:0000256" key="7">
    <source>
        <dbReference type="ARBA" id="ARBA00023237"/>
    </source>
</evidence>
<dbReference type="InterPro" id="IPR051906">
    <property type="entry name" value="TolC-like"/>
</dbReference>
<keyword evidence="5" id="KW-0812">Transmembrane</keyword>
<keyword evidence="3" id="KW-0813">Transport</keyword>
<evidence type="ECO:0000313" key="11">
    <source>
        <dbReference type="Proteomes" id="UP000294656"/>
    </source>
</evidence>